<dbReference type="Proteomes" id="UP000499080">
    <property type="component" value="Unassembled WGS sequence"/>
</dbReference>
<name>A0A4Y2I348_ARAVE</name>
<evidence type="ECO:0000313" key="2">
    <source>
        <dbReference type="Proteomes" id="UP000499080"/>
    </source>
</evidence>
<sequence>MMRANNLGVFEQPLHRPTSLHLVGCYRGNHPGALPNLGISGATDDRHNFFCSTFDNFPPSSLICSLCVLNSASFKRLGDLMAISFRSRHFVIGCEPDI</sequence>
<protein>
    <submittedName>
        <fullName evidence="1">Uncharacterized protein</fullName>
    </submittedName>
</protein>
<reference evidence="1 2" key="1">
    <citation type="journal article" date="2019" name="Sci. Rep.">
        <title>Orb-weaving spider Araneus ventricosus genome elucidates the spidroin gene catalogue.</title>
        <authorList>
            <person name="Kono N."/>
            <person name="Nakamura H."/>
            <person name="Ohtoshi R."/>
            <person name="Moran D.A.P."/>
            <person name="Shinohara A."/>
            <person name="Yoshida Y."/>
            <person name="Fujiwara M."/>
            <person name="Mori M."/>
            <person name="Tomita M."/>
            <person name="Arakawa K."/>
        </authorList>
    </citation>
    <scope>NUCLEOTIDE SEQUENCE [LARGE SCALE GENOMIC DNA]</scope>
</reference>
<proteinExistence type="predicted"/>
<dbReference type="AlphaFoldDB" id="A0A4Y2I348"/>
<gene>
    <name evidence="1" type="ORF">AVEN_259466_1</name>
</gene>
<dbReference type="EMBL" id="BGPR01002323">
    <property type="protein sequence ID" value="GBM71606.1"/>
    <property type="molecule type" value="Genomic_DNA"/>
</dbReference>
<evidence type="ECO:0000313" key="1">
    <source>
        <dbReference type="EMBL" id="GBM71606.1"/>
    </source>
</evidence>
<keyword evidence="2" id="KW-1185">Reference proteome</keyword>
<comment type="caution">
    <text evidence="1">The sequence shown here is derived from an EMBL/GenBank/DDBJ whole genome shotgun (WGS) entry which is preliminary data.</text>
</comment>
<accession>A0A4Y2I348</accession>
<organism evidence="1 2">
    <name type="scientific">Araneus ventricosus</name>
    <name type="common">Orbweaver spider</name>
    <name type="synonym">Epeira ventricosa</name>
    <dbReference type="NCBI Taxonomy" id="182803"/>
    <lineage>
        <taxon>Eukaryota</taxon>
        <taxon>Metazoa</taxon>
        <taxon>Ecdysozoa</taxon>
        <taxon>Arthropoda</taxon>
        <taxon>Chelicerata</taxon>
        <taxon>Arachnida</taxon>
        <taxon>Araneae</taxon>
        <taxon>Araneomorphae</taxon>
        <taxon>Entelegynae</taxon>
        <taxon>Araneoidea</taxon>
        <taxon>Araneidae</taxon>
        <taxon>Araneus</taxon>
    </lineage>
</organism>